<name>A0A3G1KP15_FORW1</name>
<dbReference type="EMBL" id="CP017634">
    <property type="protein sequence ID" value="ATW24221.1"/>
    <property type="molecule type" value="Genomic_DNA"/>
</dbReference>
<dbReference type="Proteomes" id="UP000323521">
    <property type="component" value="Chromosome"/>
</dbReference>
<dbReference type="AlphaFoldDB" id="A0A3G1KP15"/>
<dbReference type="Pfam" id="PF14035">
    <property type="entry name" value="YlzJ"/>
    <property type="match status" value="1"/>
</dbReference>
<organism evidence="1 2">
    <name type="scientific">Formimonas warabiya</name>
    <dbReference type="NCBI Taxonomy" id="1761012"/>
    <lineage>
        <taxon>Bacteria</taxon>
        <taxon>Bacillati</taxon>
        <taxon>Bacillota</taxon>
        <taxon>Clostridia</taxon>
        <taxon>Eubacteriales</taxon>
        <taxon>Peptococcaceae</taxon>
        <taxon>Candidatus Formimonas</taxon>
    </lineage>
</organism>
<gene>
    <name evidence="1" type="ORF">DCMF_04950</name>
</gene>
<reference evidence="1 2" key="1">
    <citation type="submission" date="2016-10" db="EMBL/GenBank/DDBJ databases">
        <title>Complete Genome Sequence of Peptococcaceae strain DCMF.</title>
        <authorList>
            <person name="Edwards R.J."/>
            <person name="Holland S.I."/>
            <person name="Deshpande N.P."/>
            <person name="Wong Y.K."/>
            <person name="Ertan H."/>
            <person name="Manefield M."/>
            <person name="Russell T.L."/>
            <person name="Lee M.J."/>
        </authorList>
    </citation>
    <scope>NUCLEOTIDE SEQUENCE [LARGE SCALE GENOMIC DNA]</scope>
    <source>
        <strain evidence="1 2">DCMF</strain>
    </source>
</reference>
<evidence type="ECO:0008006" key="3">
    <source>
        <dbReference type="Google" id="ProtNLM"/>
    </source>
</evidence>
<sequence length="69" mass="8029">MLLWTIMPEEIVLDGFDQQRRFQQVDYLGKKVIVETKDEGKGVIVQLLSSDPHDFLDKHFSPGTEIFLH</sequence>
<proteinExistence type="predicted"/>
<evidence type="ECO:0000313" key="1">
    <source>
        <dbReference type="EMBL" id="ATW24221.1"/>
    </source>
</evidence>
<dbReference type="KEGG" id="fwa:DCMF_04950"/>
<evidence type="ECO:0000313" key="2">
    <source>
        <dbReference type="Proteomes" id="UP000323521"/>
    </source>
</evidence>
<dbReference type="InterPro" id="IPR025619">
    <property type="entry name" value="YlzJ"/>
</dbReference>
<keyword evidence="2" id="KW-1185">Reference proteome</keyword>
<protein>
    <recommendedName>
        <fullName evidence="3">YlzJ-like protein</fullName>
    </recommendedName>
</protein>
<accession>A0A3G1KP15</accession>